<name>A0AAV8ZZU3_ACOGR</name>
<dbReference type="InterPro" id="IPR004330">
    <property type="entry name" value="FAR1_DNA_bnd_dom"/>
</dbReference>
<evidence type="ECO:0000313" key="3">
    <source>
        <dbReference type="Proteomes" id="UP001179952"/>
    </source>
</evidence>
<protein>
    <submittedName>
        <fullName evidence="2">Protein FAR1-RELATED SEQUENCE 5</fullName>
    </submittedName>
</protein>
<dbReference type="PANTHER" id="PTHR47718">
    <property type="entry name" value="OS01G0519700 PROTEIN"/>
    <property type="match status" value="1"/>
</dbReference>
<dbReference type="EMBL" id="JAUJYN010000025">
    <property type="protein sequence ID" value="KAK1258119.1"/>
    <property type="molecule type" value="Genomic_DNA"/>
</dbReference>
<accession>A0AAV8ZZU3</accession>
<evidence type="ECO:0000313" key="2">
    <source>
        <dbReference type="EMBL" id="KAK1258119.1"/>
    </source>
</evidence>
<dbReference type="Pfam" id="PF03101">
    <property type="entry name" value="FAR1"/>
    <property type="match status" value="1"/>
</dbReference>
<feature type="domain" description="FAR1" evidence="1">
    <location>
        <begin position="46"/>
        <end position="132"/>
    </location>
</feature>
<dbReference type="AlphaFoldDB" id="A0AAV8ZZU3"/>
<evidence type="ECO:0000259" key="1">
    <source>
        <dbReference type="Pfam" id="PF03101"/>
    </source>
</evidence>
<comment type="caution">
    <text evidence="2">The sequence shown here is derived from an EMBL/GenBank/DDBJ whole genome shotgun (WGS) entry which is preliminary data.</text>
</comment>
<reference evidence="2" key="1">
    <citation type="journal article" date="2023" name="Nat. Commun.">
        <title>Diploid and tetraploid genomes of Acorus and the evolution of monocots.</title>
        <authorList>
            <person name="Ma L."/>
            <person name="Liu K.W."/>
            <person name="Li Z."/>
            <person name="Hsiao Y.Y."/>
            <person name="Qi Y."/>
            <person name="Fu T."/>
            <person name="Tang G.D."/>
            <person name="Zhang D."/>
            <person name="Sun W.H."/>
            <person name="Liu D.K."/>
            <person name="Li Y."/>
            <person name="Chen G.Z."/>
            <person name="Liu X.D."/>
            <person name="Liao X.Y."/>
            <person name="Jiang Y.T."/>
            <person name="Yu X."/>
            <person name="Hao Y."/>
            <person name="Huang J."/>
            <person name="Zhao X.W."/>
            <person name="Ke S."/>
            <person name="Chen Y.Y."/>
            <person name="Wu W.L."/>
            <person name="Hsu J.L."/>
            <person name="Lin Y.F."/>
            <person name="Huang M.D."/>
            <person name="Li C.Y."/>
            <person name="Huang L."/>
            <person name="Wang Z.W."/>
            <person name="Zhao X."/>
            <person name="Zhong W.Y."/>
            <person name="Peng D.H."/>
            <person name="Ahmad S."/>
            <person name="Lan S."/>
            <person name="Zhang J.S."/>
            <person name="Tsai W.C."/>
            <person name="Van de Peer Y."/>
            <person name="Liu Z.J."/>
        </authorList>
    </citation>
    <scope>NUCLEOTIDE SEQUENCE</scope>
    <source>
        <strain evidence="2">SCP</strain>
    </source>
</reference>
<organism evidence="2 3">
    <name type="scientific">Acorus gramineus</name>
    <name type="common">Dwarf sweet flag</name>
    <dbReference type="NCBI Taxonomy" id="55184"/>
    <lineage>
        <taxon>Eukaryota</taxon>
        <taxon>Viridiplantae</taxon>
        <taxon>Streptophyta</taxon>
        <taxon>Embryophyta</taxon>
        <taxon>Tracheophyta</taxon>
        <taxon>Spermatophyta</taxon>
        <taxon>Magnoliopsida</taxon>
        <taxon>Liliopsida</taxon>
        <taxon>Acoraceae</taxon>
        <taxon>Acorus</taxon>
    </lineage>
</organism>
<sequence length="188" mass="21496">MSIDEGEPVQVFEQLFEEEGVWIPDTDEGIKPVIGMCFDTLEEGEKFYSNYARVVGFGVQKSTTRYHWSTKELYKRDIVCAKEGFKNTDANRNIKTRSRGNIRVGCKARIQLKAEDGKWKTDNLIEHHVHVLSTPHKTDLLRSHREITGSQKSLIDSFQDANVGLSQTMTILAFDSGGYDRSFEFLEL</sequence>
<gene>
    <name evidence="2" type="ORF">QJS04_geneDACA012307</name>
</gene>
<dbReference type="Proteomes" id="UP001179952">
    <property type="component" value="Unassembled WGS sequence"/>
</dbReference>
<reference evidence="2" key="2">
    <citation type="submission" date="2023-06" db="EMBL/GenBank/DDBJ databases">
        <authorList>
            <person name="Ma L."/>
            <person name="Liu K.-W."/>
            <person name="Li Z."/>
            <person name="Hsiao Y.-Y."/>
            <person name="Qi Y."/>
            <person name="Fu T."/>
            <person name="Tang G."/>
            <person name="Zhang D."/>
            <person name="Sun W.-H."/>
            <person name="Liu D.-K."/>
            <person name="Li Y."/>
            <person name="Chen G.-Z."/>
            <person name="Liu X.-D."/>
            <person name="Liao X.-Y."/>
            <person name="Jiang Y.-T."/>
            <person name="Yu X."/>
            <person name="Hao Y."/>
            <person name="Huang J."/>
            <person name="Zhao X.-W."/>
            <person name="Ke S."/>
            <person name="Chen Y.-Y."/>
            <person name="Wu W.-L."/>
            <person name="Hsu J.-L."/>
            <person name="Lin Y.-F."/>
            <person name="Huang M.-D."/>
            <person name="Li C.-Y."/>
            <person name="Huang L."/>
            <person name="Wang Z.-W."/>
            <person name="Zhao X."/>
            <person name="Zhong W.-Y."/>
            <person name="Peng D.-H."/>
            <person name="Ahmad S."/>
            <person name="Lan S."/>
            <person name="Zhang J.-S."/>
            <person name="Tsai W.-C."/>
            <person name="Van De Peer Y."/>
            <person name="Liu Z.-J."/>
        </authorList>
    </citation>
    <scope>NUCLEOTIDE SEQUENCE</scope>
    <source>
        <strain evidence="2">SCP</strain>
        <tissue evidence="2">Leaves</tissue>
    </source>
</reference>
<keyword evidence="3" id="KW-1185">Reference proteome</keyword>
<proteinExistence type="predicted"/>